<reference evidence="2" key="2">
    <citation type="submission" date="2023-05" db="EMBL/GenBank/DDBJ databases">
        <authorList>
            <consortium name="Lawrence Berkeley National Laboratory"/>
            <person name="Steindorff A."/>
            <person name="Hensen N."/>
            <person name="Bonometti L."/>
            <person name="Westerberg I."/>
            <person name="Brannstrom I.O."/>
            <person name="Guillou S."/>
            <person name="Cros-Aarteil S."/>
            <person name="Calhoun S."/>
            <person name="Haridas S."/>
            <person name="Kuo A."/>
            <person name="Mondo S."/>
            <person name="Pangilinan J."/>
            <person name="Riley R."/>
            <person name="Labutti K."/>
            <person name="Andreopoulos B."/>
            <person name="Lipzen A."/>
            <person name="Chen C."/>
            <person name="Yanf M."/>
            <person name="Daum C."/>
            <person name="Ng V."/>
            <person name="Clum A."/>
            <person name="Ohm R."/>
            <person name="Martin F."/>
            <person name="Silar P."/>
            <person name="Natvig D."/>
            <person name="Lalanne C."/>
            <person name="Gautier V."/>
            <person name="Ament-Velasquez S.L."/>
            <person name="Kruys A."/>
            <person name="Hutchinson M.I."/>
            <person name="Powell A.J."/>
            <person name="Barry K."/>
            <person name="Miller A.N."/>
            <person name="Grigoriev I.V."/>
            <person name="Debuchy R."/>
            <person name="Gladieux P."/>
            <person name="Thoren M.H."/>
            <person name="Johannesson H."/>
        </authorList>
    </citation>
    <scope>NUCLEOTIDE SEQUENCE</scope>
    <source>
        <strain evidence="2">PSN309</strain>
    </source>
</reference>
<sequence>MQVVGIDLGNIEVIPKNSYFSLTLSASCSLSLPSAWKATPDAIALSQASSAGDIWISKAGSCQIEFSTLLNGSPFDESIFGEEAIPVVAHLAAECRVWQNIGLELRAKHTPKTYYAEDPTTSAYLLHHPDLSSGLIAPSHIPGAGFEGLKCVIDYQLHTEGPEDPPDWVDHTALEPSSPDRHLVEVPPNHAHNLRRNPRRSKKAEIAQEDLVKATSKTLPLSGSCSKSARQNPDEGQTVVSNMEFGIEGMSYLLDTALRKLLGIKKASPGLKTTRSIEGPSLIDIAPAVWNLSYLQSMAAHAKIIPTISSGIARLKNARSARLREKLDRFAGRQSFGDSHPQRLKQDDYTQNDINERLWLQCQTTIREDPSKRPNAQGEQDRPPEKRPKQFEYSGWELAEYSPQPTYADDDDANDLSWEEHNRYHDLESAESHYSGVDRYQHDEETHAVIIAYDDGHDELTNEMLAEVDNEDTGSHLPTYVPFEELEDEPSAVEITDSSEGDYFYTDGYGNIIPFHEPPMSYQEEPGWEQRLQQAGSLEHEDHEYRQMDELEDEELEQRYIMYHEMQHWAENTT</sequence>
<feature type="region of interest" description="Disordered" evidence="1">
    <location>
        <begin position="365"/>
        <end position="389"/>
    </location>
</feature>
<gene>
    <name evidence="2" type="ORF">QBC35DRAFT_544117</name>
</gene>
<dbReference type="EMBL" id="MU864370">
    <property type="protein sequence ID" value="KAK4190018.1"/>
    <property type="molecule type" value="Genomic_DNA"/>
</dbReference>
<name>A0AAN6WYJ1_9PEZI</name>
<proteinExistence type="predicted"/>
<accession>A0AAN6WYJ1</accession>
<feature type="region of interest" description="Disordered" evidence="1">
    <location>
        <begin position="217"/>
        <end position="236"/>
    </location>
</feature>
<protein>
    <submittedName>
        <fullName evidence="2">Uncharacterized protein</fullName>
    </submittedName>
</protein>
<comment type="caution">
    <text evidence="2">The sequence shown here is derived from an EMBL/GenBank/DDBJ whole genome shotgun (WGS) entry which is preliminary data.</text>
</comment>
<evidence type="ECO:0000256" key="1">
    <source>
        <dbReference type="SAM" id="MobiDB-lite"/>
    </source>
</evidence>
<reference evidence="2" key="1">
    <citation type="journal article" date="2023" name="Mol. Phylogenet. Evol.">
        <title>Genome-scale phylogeny and comparative genomics of the fungal order Sordariales.</title>
        <authorList>
            <person name="Hensen N."/>
            <person name="Bonometti L."/>
            <person name="Westerberg I."/>
            <person name="Brannstrom I.O."/>
            <person name="Guillou S."/>
            <person name="Cros-Aarteil S."/>
            <person name="Calhoun S."/>
            <person name="Haridas S."/>
            <person name="Kuo A."/>
            <person name="Mondo S."/>
            <person name="Pangilinan J."/>
            <person name="Riley R."/>
            <person name="LaButti K."/>
            <person name="Andreopoulos B."/>
            <person name="Lipzen A."/>
            <person name="Chen C."/>
            <person name="Yan M."/>
            <person name="Daum C."/>
            <person name="Ng V."/>
            <person name="Clum A."/>
            <person name="Steindorff A."/>
            <person name="Ohm R.A."/>
            <person name="Martin F."/>
            <person name="Silar P."/>
            <person name="Natvig D.O."/>
            <person name="Lalanne C."/>
            <person name="Gautier V."/>
            <person name="Ament-Velasquez S.L."/>
            <person name="Kruys A."/>
            <person name="Hutchinson M.I."/>
            <person name="Powell A.J."/>
            <person name="Barry K."/>
            <person name="Miller A.N."/>
            <person name="Grigoriev I.V."/>
            <person name="Debuchy R."/>
            <person name="Gladieux P."/>
            <person name="Hiltunen Thoren M."/>
            <person name="Johannesson H."/>
        </authorList>
    </citation>
    <scope>NUCLEOTIDE SEQUENCE</scope>
    <source>
        <strain evidence="2">PSN309</strain>
    </source>
</reference>
<evidence type="ECO:0000313" key="3">
    <source>
        <dbReference type="Proteomes" id="UP001302126"/>
    </source>
</evidence>
<dbReference type="Proteomes" id="UP001302126">
    <property type="component" value="Unassembled WGS sequence"/>
</dbReference>
<feature type="compositionally biased region" description="Basic and acidic residues" evidence="1">
    <location>
        <begin position="379"/>
        <end position="389"/>
    </location>
</feature>
<keyword evidence="3" id="KW-1185">Reference proteome</keyword>
<dbReference type="AlphaFoldDB" id="A0AAN6WYJ1"/>
<organism evidence="2 3">
    <name type="scientific">Podospora australis</name>
    <dbReference type="NCBI Taxonomy" id="1536484"/>
    <lineage>
        <taxon>Eukaryota</taxon>
        <taxon>Fungi</taxon>
        <taxon>Dikarya</taxon>
        <taxon>Ascomycota</taxon>
        <taxon>Pezizomycotina</taxon>
        <taxon>Sordariomycetes</taxon>
        <taxon>Sordariomycetidae</taxon>
        <taxon>Sordariales</taxon>
        <taxon>Podosporaceae</taxon>
        <taxon>Podospora</taxon>
    </lineage>
</organism>
<evidence type="ECO:0000313" key="2">
    <source>
        <dbReference type="EMBL" id="KAK4190018.1"/>
    </source>
</evidence>